<dbReference type="Gene3D" id="1.10.630.10">
    <property type="entry name" value="Cytochrome P450"/>
    <property type="match status" value="1"/>
</dbReference>
<evidence type="ECO:0000256" key="1">
    <source>
        <dbReference type="ARBA" id="ARBA00001971"/>
    </source>
</evidence>
<evidence type="ECO:0000256" key="5">
    <source>
        <dbReference type="ARBA" id="ARBA00023004"/>
    </source>
</evidence>
<dbReference type="InterPro" id="IPR036396">
    <property type="entry name" value="Cyt_P450_sf"/>
</dbReference>
<dbReference type="GO" id="GO:0004497">
    <property type="term" value="F:monooxygenase activity"/>
    <property type="evidence" value="ECO:0007669"/>
    <property type="project" value="InterPro"/>
</dbReference>
<comment type="caution">
    <text evidence="7">The sequence shown here is derived from an EMBL/GenBank/DDBJ whole genome shotgun (WGS) entry which is preliminary data.</text>
</comment>
<dbReference type="PANTHER" id="PTHR24305:SF232">
    <property type="entry name" value="P450, PUTATIVE (EUROFUNG)-RELATED"/>
    <property type="match status" value="1"/>
</dbReference>
<dbReference type="Proteomes" id="UP000554235">
    <property type="component" value="Unassembled WGS sequence"/>
</dbReference>
<keyword evidence="5" id="KW-0408">Iron</keyword>
<name>A0A8H4L5W5_9HYPO</name>
<dbReference type="SUPFAM" id="SSF48264">
    <property type="entry name" value="Cytochrome P450"/>
    <property type="match status" value="1"/>
</dbReference>
<feature type="chain" id="PRO_5034931312" evidence="6">
    <location>
        <begin position="22"/>
        <end position="473"/>
    </location>
</feature>
<dbReference type="AlphaFoldDB" id="A0A8H4L5W5"/>
<dbReference type="EMBL" id="JAADYS010001344">
    <property type="protein sequence ID" value="KAF4463507.1"/>
    <property type="molecule type" value="Genomic_DNA"/>
</dbReference>
<evidence type="ECO:0000256" key="6">
    <source>
        <dbReference type="SAM" id="SignalP"/>
    </source>
</evidence>
<dbReference type="OrthoDB" id="10029320at2759"/>
<dbReference type="GO" id="GO:0020037">
    <property type="term" value="F:heme binding"/>
    <property type="evidence" value="ECO:0007669"/>
    <property type="project" value="InterPro"/>
</dbReference>
<comment type="cofactor">
    <cofactor evidence="1">
        <name>heme</name>
        <dbReference type="ChEBI" id="CHEBI:30413"/>
    </cofactor>
</comment>
<evidence type="ECO:0000256" key="2">
    <source>
        <dbReference type="ARBA" id="ARBA00010617"/>
    </source>
</evidence>
<reference evidence="7 8" key="1">
    <citation type="submission" date="2020-01" db="EMBL/GenBank/DDBJ databases">
        <title>Identification and distribution of gene clusters putatively required for synthesis of sphingolipid metabolism inhibitors in phylogenetically diverse species of the filamentous fungus Fusarium.</title>
        <authorList>
            <person name="Kim H.-S."/>
            <person name="Busman M."/>
            <person name="Brown D.W."/>
            <person name="Divon H."/>
            <person name="Uhlig S."/>
            <person name="Proctor R.H."/>
        </authorList>
    </citation>
    <scope>NUCLEOTIDE SEQUENCE [LARGE SCALE GENOMIC DNA]</scope>
    <source>
        <strain evidence="7 8">NRRL 20459</strain>
    </source>
</reference>
<gene>
    <name evidence="7" type="ORF">FALBO_9672</name>
</gene>
<dbReference type="InterPro" id="IPR001128">
    <property type="entry name" value="Cyt_P450"/>
</dbReference>
<dbReference type="GO" id="GO:0016705">
    <property type="term" value="F:oxidoreductase activity, acting on paired donors, with incorporation or reduction of molecular oxygen"/>
    <property type="evidence" value="ECO:0007669"/>
    <property type="project" value="InterPro"/>
</dbReference>
<dbReference type="InterPro" id="IPR050121">
    <property type="entry name" value="Cytochrome_P450_monoxygenase"/>
</dbReference>
<organism evidence="7 8">
    <name type="scientific">Fusarium albosuccineum</name>
    <dbReference type="NCBI Taxonomy" id="1237068"/>
    <lineage>
        <taxon>Eukaryota</taxon>
        <taxon>Fungi</taxon>
        <taxon>Dikarya</taxon>
        <taxon>Ascomycota</taxon>
        <taxon>Pezizomycotina</taxon>
        <taxon>Sordariomycetes</taxon>
        <taxon>Hypocreomycetidae</taxon>
        <taxon>Hypocreales</taxon>
        <taxon>Nectriaceae</taxon>
        <taxon>Fusarium</taxon>
        <taxon>Fusarium decemcellulare species complex</taxon>
    </lineage>
</organism>
<proteinExistence type="inferred from homology"/>
<evidence type="ECO:0000256" key="4">
    <source>
        <dbReference type="ARBA" id="ARBA00022723"/>
    </source>
</evidence>
<keyword evidence="3" id="KW-0349">Heme</keyword>
<sequence length="473" mass="54405">MNWVFLPLLPLFLLLIHRILRFQSQRGSVKNKIRRNRDIANFSIFHAKSLHDRLRLRAGPNARLVTTFGIYNSFTTTDETRHAEFLHRAIHTIKSADKTAWCRVWTLANGTMDTLVSHLHNRGQHAVNVERTVRILCFDAVLELLFAHTRIQPFDIEHADHVTKLINVLWLKSKKESDELRSVDQKHTLNSLHKALRELVSGEEGQILAFIMPAYETLWRVVLLTYIHVAFRYIDTATTDLVHEVVEIVSRDSGVGAQLPPTVDNFAREALRLYPPTKRIYRASPLRTLAADVESMHHDVQIWGLDALEFRPSRFGALIQDQKDAYMPFGVGRNTCPAINGFGRKMISSLVVALITRLGTRESGARVWFGDDKLDIDMRAPLPTGRNDMGQWVILYCVLDYVESVALVIRFYALFPSTYEDLDSLDNDISWRQTFHIFGYDETLVTRRPGHYSQLADTKCKLRPPQFHVARIK</sequence>
<feature type="signal peptide" evidence="6">
    <location>
        <begin position="1"/>
        <end position="21"/>
    </location>
</feature>
<evidence type="ECO:0000313" key="8">
    <source>
        <dbReference type="Proteomes" id="UP000554235"/>
    </source>
</evidence>
<dbReference type="Pfam" id="PF00067">
    <property type="entry name" value="p450"/>
    <property type="match status" value="1"/>
</dbReference>
<protein>
    <submittedName>
        <fullName evidence="7">Cytochrome P450</fullName>
    </submittedName>
</protein>
<dbReference type="PANTHER" id="PTHR24305">
    <property type="entry name" value="CYTOCHROME P450"/>
    <property type="match status" value="1"/>
</dbReference>
<accession>A0A8H4L5W5</accession>
<keyword evidence="4" id="KW-0479">Metal-binding</keyword>
<evidence type="ECO:0000313" key="7">
    <source>
        <dbReference type="EMBL" id="KAF4463507.1"/>
    </source>
</evidence>
<comment type="similarity">
    <text evidence="2">Belongs to the cytochrome P450 family.</text>
</comment>
<evidence type="ECO:0000256" key="3">
    <source>
        <dbReference type="ARBA" id="ARBA00022617"/>
    </source>
</evidence>
<keyword evidence="6" id="KW-0732">Signal</keyword>
<keyword evidence="8" id="KW-1185">Reference proteome</keyword>
<dbReference type="GO" id="GO:0005506">
    <property type="term" value="F:iron ion binding"/>
    <property type="evidence" value="ECO:0007669"/>
    <property type="project" value="InterPro"/>
</dbReference>